<dbReference type="SUPFAM" id="SSF64307">
    <property type="entry name" value="SirA-like"/>
    <property type="match status" value="1"/>
</dbReference>
<name>A0A9D9NC59_9SPIO</name>
<evidence type="ECO:0000313" key="3">
    <source>
        <dbReference type="EMBL" id="MBO8468362.1"/>
    </source>
</evidence>
<gene>
    <name evidence="3" type="ORF">IAA72_01075</name>
</gene>
<dbReference type="InterPro" id="IPR036868">
    <property type="entry name" value="TusA-like_sf"/>
</dbReference>
<reference evidence="3" key="1">
    <citation type="submission" date="2020-10" db="EMBL/GenBank/DDBJ databases">
        <authorList>
            <person name="Gilroy R."/>
        </authorList>
    </citation>
    <scope>NUCLEOTIDE SEQUENCE</scope>
    <source>
        <strain evidence="3">14700</strain>
    </source>
</reference>
<organism evidence="3 4">
    <name type="scientific">Candidatus Ornithospirochaeta stercoravium</name>
    <dbReference type="NCBI Taxonomy" id="2840897"/>
    <lineage>
        <taxon>Bacteria</taxon>
        <taxon>Pseudomonadati</taxon>
        <taxon>Spirochaetota</taxon>
        <taxon>Spirochaetia</taxon>
        <taxon>Spirochaetales</taxon>
        <taxon>Spirochaetaceae</taxon>
        <taxon>Spirochaetaceae incertae sedis</taxon>
        <taxon>Candidatus Ornithospirochaeta</taxon>
    </lineage>
</organism>
<comment type="caution">
    <text evidence="3">The sequence shown here is derived from an EMBL/GenBank/DDBJ whole genome shotgun (WGS) entry which is preliminary data.</text>
</comment>
<dbReference type="AlphaFoldDB" id="A0A9D9NC59"/>
<comment type="similarity">
    <text evidence="1">Belongs to the sulfur carrier protein TusA family.</text>
</comment>
<accession>A0A9D9NC59</accession>
<dbReference type="Gene3D" id="3.30.110.40">
    <property type="entry name" value="TusA-like domain"/>
    <property type="match status" value="1"/>
</dbReference>
<evidence type="ECO:0000256" key="1">
    <source>
        <dbReference type="ARBA" id="ARBA00008984"/>
    </source>
</evidence>
<dbReference type="Pfam" id="PF01206">
    <property type="entry name" value="TusA"/>
    <property type="match status" value="1"/>
</dbReference>
<dbReference type="PANTHER" id="PTHR33279:SF6">
    <property type="entry name" value="SULFUR CARRIER PROTEIN YEDF-RELATED"/>
    <property type="match status" value="1"/>
</dbReference>
<dbReference type="Proteomes" id="UP000810292">
    <property type="component" value="Unassembled WGS sequence"/>
</dbReference>
<dbReference type="EMBL" id="JADIMF010000017">
    <property type="protein sequence ID" value="MBO8468362.1"/>
    <property type="molecule type" value="Genomic_DNA"/>
</dbReference>
<evidence type="ECO:0000259" key="2">
    <source>
        <dbReference type="PROSITE" id="PS01148"/>
    </source>
</evidence>
<feature type="domain" description="UPF0033" evidence="2">
    <location>
        <begin position="4"/>
        <end position="28"/>
    </location>
</feature>
<dbReference type="PROSITE" id="PS01148">
    <property type="entry name" value="UPF0033"/>
    <property type="match status" value="1"/>
</dbReference>
<evidence type="ECO:0000313" key="4">
    <source>
        <dbReference type="Proteomes" id="UP000810292"/>
    </source>
</evidence>
<dbReference type="PANTHER" id="PTHR33279">
    <property type="entry name" value="SULFUR CARRIER PROTEIN YEDF-RELATED"/>
    <property type="match status" value="1"/>
</dbReference>
<dbReference type="CDD" id="cd03421">
    <property type="entry name" value="SirA_like_N"/>
    <property type="match status" value="1"/>
</dbReference>
<reference evidence="3" key="2">
    <citation type="journal article" date="2021" name="PeerJ">
        <title>Extensive microbial diversity within the chicken gut microbiome revealed by metagenomics and culture.</title>
        <authorList>
            <person name="Gilroy R."/>
            <person name="Ravi A."/>
            <person name="Getino M."/>
            <person name="Pursley I."/>
            <person name="Horton D.L."/>
            <person name="Alikhan N.F."/>
            <person name="Baker D."/>
            <person name="Gharbi K."/>
            <person name="Hall N."/>
            <person name="Watson M."/>
            <person name="Adriaenssens E.M."/>
            <person name="Foster-Nyarko E."/>
            <person name="Jarju S."/>
            <person name="Secka A."/>
            <person name="Antonio M."/>
            <person name="Oren A."/>
            <person name="Chaudhuri R.R."/>
            <person name="La Ragione R."/>
            <person name="Hildebrand F."/>
            <person name="Pallen M.J."/>
        </authorList>
    </citation>
    <scope>NUCLEOTIDE SEQUENCE</scope>
    <source>
        <strain evidence="3">14700</strain>
    </source>
</reference>
<proteinExistence type="inferred from homology"/>
<protein>
    <submittedName>
        <fullName evidence="3">Sulfurtransferase TusA family protein</fullName>
    </submittedName>
</protein>
<sequence length="68" mass="7555">MKTLDTSGYSCPEPVIMTKKALKESPEGLTVIVDNRASRENVTRYAMAVGYNVETEEGRGCWTLKISK</sequence>
<dbReference type="InterPro" id="IPR001455">
    <property type="entry name" value="TusA-like"/>
</dbReference>